<evidence type="ECO:0008006" key="3">
    <source>
        <dbReference type="Google" id="ProtNLM"/>
    </source>
</evidence>
<dbReference type="OrthoDB" id="955983at2"/>
<gene>
    <name evidence="1" type="ORF">EWM59_03240</name>
</gene>
<dbReference type="AlphaFoldDB" id="A0A4Q5M5U4"/>
<organism evidence="1 2">
    <name type="scientific">Emticicia agri</name>
    <dbReference type="NCBI Taxonomy" id="2492393"/>
    <lineage>
        <taxon>Bacteria</taxon>
        <taxon>Pseudomonadati</taxon>
        <taxon>Bacteroidota</taxon>
        <taxon>Cytophagia</taxon>
        <taxon>Cytophagales</taxon>
        <taxon>Leadbetterellaceae</taxon>
        <taxon>Emticicia</taxon>
    </lineage>
</organism>
<keyword evidence="2" id="KW-1185">Reference proteome</keyword>
<name>A0A4Q5M5U4_9BACT</name>
<sequence>MKLLFVAFSLAFILDTCDSKTIQPQKLIGIWNPAYQVQNKAADGSWEKWTTINTFAALPPIEFTTDGNFLRDGKPGADCCSAGNKFTISENIILFSEFKSCPQVRCKDCSKWTINQLDSDTLVVEVCDTRSKYFRSR</sequence>
<dbReference type="RefSeq" id="WP_130019509.1">
    <property type="nucleotide sequence ID" value="NZ_SEWF01000003.1"/>
</dbReference>
<dbReference type="EMBL" id="SEWF01000003">
    <property type="protein sequence ID" value="RYU97313.1"/>
    <property type="molecule type" value="Genomic_DNA"/>
</dbReference>
<reference evidence="1 2" key="1">
    <citation type="submission" date="2019-02" db="EMBL/GenBank/DDBJ databases">
        <title>Bacterial novel species Emticicia sp. 17J42-9 isolated from soil.</title>
        <authorList>
            <person name="Jung H.-Y."/>
        </authorList>
    </citation>
    <scope>NUCLEOTIDE SEQUENCE [LARGE SCALE GENOMIC DNA]</scope>
    <source>
        <strain evidence="1 2">17J42-9</strain>
    </source>
</reference>
<accession>A0A4Q5M5U4</accession>
<proteinExistence type="predicted"/>
<evidence type="ECO:0000313" key="1">
    <source>
        <dbReference type="EMBL" id="RYU97313.1"/>
    </source>
</evidence>
<dbReference type="Proteomes" id="UP000293162">
    <property type="component" value="Unassembled WGS sequence"/>
</dbReference>
<protein>
    <recommendedName>
        <fullName evidence="3">Lipocalin-like domain-containing protein</fullName>
    </recommendedName>
</protein>
<evidence type="ECO:0000313" key="2">
    <source>
        <dbReference type="Proteomes" id="UP000293162"/>
    </source>
</evidence>
<comment type="caution">
    <text evidence="1">The sequence shown here is derived from an EMBL/GenBank/DDBJ whole genome shotgun (WGS) entry which is preliminary data.</text>
</comment>